<dbReference type="Proteomes" id="UP000035050">
    <property type="component" value="Chromosome"/>
</dbReference>
<dbReference type="RefSeq" id="WP_046292484.1">
    <property type="nucleotide sequence ID" value="NZ_CP011253.3"/>
</dbReference>
<evidence type="ECO:0000313" key="3">
    <source>
        <dbReference type="Proteomes" id="UP000035050"/>
    </source>
</evidence>
<proteinExistence type="predicted"/>
<accession>A0A0E3YDM0</accession>
<dbReference type="KEGG" id="pox:MB84_20565"/>
<feature type="compositionally biased region" description="Low complexity" evidence="1">
    <location>
        <begin position="90"/>
        <end position="104"/>
    </location>
</feature>
<feature type="region of interest" description="Disordered" evidence="1">
    <location>
        <begin position="83"/>
        <end position="104"/>
    </location>
</feature>
<evidence type="ECO:0000313" key="2">
    <source>
        <dbReference type="EMBL" id="AKC71340.1"/>
    </source>
</evidence>
<organism evidence="2 3">
    <name type="scientific">Pandoraea oxalativorans</name>
    <dbReference type="NCBI Taxonomy" id="573737"/>
    <lineage>
        <taxon>Bacteria</taxon>
        <taxon>Pseudomonadati</taxon>
        <taxon>Pseudomonadota</taxon>
        <taxon>Betaproteobacteria</taxon>
        <taxon>Burkholderiales</taxon>
        <taxon>Burkholderiaceae</taxon>
        <taxon>Pandoraea</taxon>
    </lineage>
</organism>
<protein>
    <submittedName>
        <fullName evidence="2">Uncharacterized protein</fullName>
    </submittedName>
</protein>
<dbReference type="PATRIC" id="fig|573737.6.peg.5101"/>
<dbReference type="AlphaFoldDB" id="A0A0E3YDM0"/>
<name>A0A0E3YDM0_9BURK</name>
<dbReference type="EMBL" id="CP011253">
    <property type="protein sequence ID" value="AKC71340.1"/>
    <property type="molecule type" value="Genomic_DNA"/>
</dbReference>
<reference evidence="2" key="1">
    <citation type="submission" date="2016-06" db="EMBL/GenBank/DDBJ databases">
        <title>Pandoraea oxalativorans DSM 23570 Genome Sequencing.</title>
        <authorList>
            <person name="Ee R."/>
            <person name="Lim Y.-L."/>
            <person name="Yong D."/>
            <person name="Yin W.-F."/>
            <person name="Chan K.-G."/>
        </authorList>
    </citation>
    <scope>NUCLEOTIDE SEQUENCE</scope>
    <source>
        <strain evidence="2">DSM 23570</strain>
    </source>
</reference>
<keyword evidence="3" id="KW-1185">Reference proteome</keyword>
<evidence type="ECO:0000256" key="1">
    <source>
        <dbReference type="SAM" id="MobiDB-lite"/>
    </source>
</evidence>
<gene>
    <name evidence="2" type="ORF">MB84_20565</name>
</gene>
<dbReference type="HOGENOM" id="CLU_2466163_0_0_4"/>
<sequence>MTDSFKFQWHYVSNAAPGRPFELMGAITPRADKRFDGAVDAYCEGDYIGRCEFSSIDANCASDAAAQIRKRIECRIEDRVAKENERANETAHSTSHNATHNTTH</sequence>
<dbReference type="OrthoDB" id="8942917at2"/>